<feature type="DNA-binding region" description="H-T-H motif" evidence="2">
    <location>
        <begin position="42"/>
        <end position="61"/>
    </location>
</feature>
<proteinExistence type="predicted"/>
<gene>
    <name evidence="4" type="ORF">GQF03_00410</name>
</gene>
<dbReference type="PRINTS" id="PR00455">
    <property type="entry name" value="HTHTETR"/>
</dbReference>
<dbReference type="InterPro" id="IPR013573">
    <property type="entry name" value="Tscrpt_reg_YcdC_C"/>
</dbReference>
<dbReference type="EMBL" id="WTVA01000001">
    <property type="protein sequence ID" value="MZR20788.1"/>
    <property type="molecule type" value="Genomic_DNA"/>
</dbReference>
<dbReference type="InterPro" id="IPR001647">
    <property type="entry name" value="HTH_TetR"/>
</dbReference>
<dbReference type="Proteomes" id="UP000445696">
    <property type="component" value="Unassembled WGS sequence"/>
</dbReference>
<dbReference type="GO" id="GO:0000976">
    <property type="term" value="F:transcription cis-regulatory region binding"/>
    <property type="evidence" value="ECO:0007669"/>
    <property type="project" value="TreeGrafter"/>
</dbReference>
<keyword evidence="1 2" id="KW-0238">DNA-binding</keyword>
<dbReference type="RefSeq" id="WP_161337213.1">
    <property type="nucleotide sequence ID" value="NZ_JBHSDG010000002.1"/>
</dbReference>
<reference evidence="4 5" key="1">
    <citation type="journal article" date="2014" name="Int. J. Syst. Evol. Microbiol.">
        <title>Sneathiella chungangensis sp. nov., isolated from a marine sand, and emended description of the genus Sneathiella.</title>
        <authorList>
            <person name="Siamphan C."/>
            <person name="Kim H."/>
            <person name="Lee J.S."/>
            <person name="Kim W."/>
        </authorList>
    </citation>
    <scope>NUCLEOTIDE SEQUENCE [LARGE SCALE GENOMIC DNA]</scope>
    <source>
        <strain evidence="4 5">KCTC 32476</strain>
    </source>
</reference>
<feature type="domain" description="HTH tetR-type" evidence="3">
    <location>
        <begin position="19"/>
        <end position="79"/>
    </location>
</feature>
<sequence>MDQKTEITADDTSQGRIRQENIERIMKAAEHVFAANGFRGATTAAIAKEAGLPKANIHYYFGTKAKLYRAVLDDILVLWLSSFREIGENDDPATTLADYIRAKMQLSQNRPNASKVFANELIRGAPRINSYLESELKDWVEEKAAILDHWIEEGRMAPVDSKRLIFHIWAMTQTWADFEVQWAAVLGRKKKLKAEDFDAATDFIVSMVLRTCGLQPIPPRS</sequence>
<protein>
    <submittedName>
        <fullName evidence="4">TetR family transcriptional regulator</fullName>
    </submittedName>
</protein>
<accession>A0A845M6Z4</accession>
<evidence type="ECO:0000313" key="5">
    <source>
        <dbReference type="Proteomes" id="UP000445696"/>
    </source>
</evidence>
<dbReference type="Gene3D" id="1.10.357.10">
    <property type="entry name" value="Tetracycline Repressor, domain 2"/>
    <property type="match status" value="1"/>
</dbReference>
<dbReference type="GO" id="GO:0045892">
    <property type="term" value="P:negative regulation of DNA-templated transcription"/>
    <property type="evidence" value="ECO:0007669"/>
    <property type="project" value="InterPro"/>
</dbReference>
<dbReference type="GO" id="GO:0003700">
    <property type="term" value="F:DNA-binding transcription factor activity"/>
    <property type="evidence" value="ECO:0007669"/>
    <property type="project" value="TreeGrafter"/>
</dbReference>
<dbReference type="OrthoDB" id="2356263at2"/>
<dbReference type="PANTHER" id="PTHR30055:SF196">
    <property type="entry name" value="HTH-TYPE TRANSCRIPTIONAL REGULATOR RUTR"/>
    <property type="match status" value="1"/>
</dbReference>
<dbReference type="Pfam" id="PF08362">
    <property type="entry name" value="TetR_C_3"/>
    <property type="match status" value="1"/>
</dbReference>
<keyword evidence="5" id="KW-1185">Reference proteome</keyword>
<dbReference type="InterPro" id="IPR050109">
    <property type="entry name" value="HTH-type_TetR-like_transc_reg"/>
</dbReference>
<dbReference type="InterPro" id="IPR036271">
    <property type="entry name" value="Tet_transcr_reg_TetR-rel_C_sf"/>
</dbReference>
<evidence type="ECO:0000313" key="4">
    <source>
        <dbReference type="EMBL" id="MZR20788.1"/>
    </source>
</evidence>
<dbReference type="InterPro" id="IPR009057">
    <property type="entry name" value="Homeodomain-like_sf"/>
</dbReference>
<dbReference type="PANTHER" id="PTHR30055">
    <property type="entry name" value="HTH-TYPE TRANSCRIPTIONAL REGULATOR RUTR"/>
    <property type="match status" value="1"/>
</dbReference>
<organism evidence="4 5">
    <name type="scientific">Sneathiella chungangensis</name>
    <dbReference type="NCBI Taxonomy" id="1418234"/>
    <lineage>
        <taxon>Bacteria</taxon>
        <taxon>Pseudomonadati</taxon>
        <taxon>Pseudomonadota</taxon>
        <taxon>Alphaproteobacteria</taxon>
        <taxon>Sneathiellales</taxon>
        <taxon>Sneathiellaceae</taxon>
        <taxon>Sneathiella</taxon>
    </lineage>
</organism>
<dbReference type="SUPFAM" id="SSF48498">
    <property type="entry name" value="Tetracyclin repressor-like, C-terminal domain"/>
    <property type="match status" value="1"/>
</dbReference>
<evidence type="ECO:0000256" key="2">
    <source>
        <dbReference type="PROSITE-ProRule" id="PRU00335"/>
    </source>
</evidence>
<dbReference type="Pfam" id="PF00440">
    <property type="entry name" value="TetR_N"/>
    <property type="match status" value="1"/>
</dbReference>
<name>A0A845M6Z4_9PROT</name>
<evidence type="ECO:0000259" key="3">
    <source>
        <dbReference type="PROSITE" id="PS50977"/>
    </source>
</evidence>
<dbReference type="AlphaFoldDB" id="A0A845M6Z4"/>
<comment type="caution">
    <text evidence="4">The sequence shown here is derived from an EMBL/GenBank/DDBJ whole genome shotgun (WGS) entry which is preliminary data.</text>
</comment>
<dbReference type="Gene3D" id="1.10.10.60">
    <property type="entry name" value="Homeodomain-like"/>
    <property type="match status" value="1"/>
</dbReference>
<evidence type="ECO:0000256" key="1">
    <source>
        <dbReference type="ARBA" id="ARBA00023125"/>
    </source>
</evidence>
<dbReference type="SUPFAM" id="SSF46689">
    <property type="entry name" value="Homeodomain-like"/>
    <property type="match status" value="1"/>
</dbReference>
<dbReference type="PROSITE" id="PS50977">
    <property type="entry name" value="HTH_TETR_2"/>
    <property type="match status" value="1"/>
</dbReference>